<protein>
    <submittedName>
        <fullName evidence="2">Uncharacterized protein</fullName>
    </submittedName>
</protein>
<comment type="caution">
    <text evidence="2">The sequence shown here is derived from an EMBL/GenBank/DDBJ whole genome shotgun (WGS) entry which is preliminary data.</text>
</comment>
<reference evidence="2" key="1">
    <citation type="journal article" date="2021" name="Nat. Commun.">
        <title>Genetic determinants of endophytism in the Arabidopsis root mycobiome.</title>
        <authorList>
            <person name="Mesny F."/>
            <person name="Miyauchi S."/>
            <person name="Thiergart T."/>
            <person name="Pickel B."/>
            <person name="Atanasova L."/>
            <person name="Karlsson M."/>
            <person name="Huettel B."/>
            <person name="Barry K.W."/>
            <person name="Haridas S."/>
            <person name="Chen C."/>
            <person name="Bauer D."/>
            <person name="Andreopoulos W."/>
            <person name="Pangilinan J."/>
            <person name="LaButti K."/>
            <person name="Riley R."/>
            <person name="Lipzen A."/>
            <person name="Clum A."/>
            <person name="Drula E."/>
            <person name="Henrissat B."/>
            <person name="Kohler A."/>
            <person name="Grigoriev I.V."/>
            <person name="Martin F.M."/>
            <person name="Hacquard S."/>
        </authorList>
    </citation>
    <scope>NUCLEOTIDE SEQUENCE</scope>
    <source>
        <strain evidence="2">MPI-CAGE-CH-0235</strain>
    </source>
</reference>
<name>A0A8K0SS58_9HYPO</name>
<dbReference type="AlphaFoldDB" id="A0A8K0SS58"/>
<feature type="region of interest" description="Disordered" evidence="1">
    <location>
        <begin position="122"/>
        <end position="141"/>
    </location>
</feature>
<sequence length="170" mass="19025">MSMAGERKGAGPSVVERKMGDAVMSRPTIWLMRPGGLTAVQRPQPNPEIGPLTRSNTSSSAPEADRGRKVAVYRHFCQRGEGRRGKCALVAERPRSRRDSDCDLPLTEDCSGLARARRVTRSQAETVLGKKEAGDTKTKSEVWSVRRRKREREEDVMLCLRKLDFSWLVG</sequence>
<proteinExistence type="predicted"/>
<feature type="compositionally biased region" description="Basic and acidic residues" evidence="1">
    <location>
        <begin position="128"/>
        <end position="140"/>
    </location>
</feature>
<evidence type="ECO:0000313" key="2">
    <source>
        <dbReference type="EMBL" id="KAH7318201.1"/>
    </source>
</evidence>
<dbReference type="EMBL" id="JAGPNK010000007">
    <property type="protein sequence ID" value="KAH7318201.1"/>
    <property type="molecule type" value="Genomic_DNA"/>
</dbReference>
<gene>
    <name evidence="2" type="ORF">B0I35DRAFT_237181</name>
</gene>
<evidence type="ECO:0000256" key="1">
    <source>
        <dbReference type="SAM" id="MobiDB-lite"/>
    </source>
</evidence>
<feature type="region of interest" description="Disordered" evidence="1">
    <location>
        <begin position="1"/>
        <end position="20"/>
    </location>
</feature>
<keyword evidence="3" id="KW-1185">Reference proteome</keyword>
<dbReference type="Proteomes" id="UP000813444">
    <property type="component" value="Unassembled WGS sequence"/>
</dbReference>
<feature type="region of interest" description="Disordered" evidence="1">
    <location>
        <begin position="37"/>
        <end position="67"/>
    </location>
</feature>
<accession>A0A8K0SS58</accession>
<evidence type="ECO:0000313" key="3">
    <source>
        <dbReference type="Proteomes" id="UP000813444"/>
    </source>
</evidence>
<organism evidence="2 3">
    <name type="scientific">Stachybotrys elegans</name>
    <dbReference type="NCBI Taxonomy" id="80388"/>
    <lineage>
        <taxon>Eukaryota</taxon>
        <taxon>Fungi</taxon>
        <taxon>Dikarya</taxon>
        <taxon>Ascomycota</taxon>
        <taxon>Pezizomycotina</taxon>
        <taxon>Sordariomycetes</taxon>
        <taxon>Hypocreomycetidae</taxon>
        <taxon>Hypocreales</taxon>
        <taxon>Stachybotryaceae</taxon>
        <taxon>Stachybotrys</taxon>
    </lineage>
</organism>